<comment type="caution">
    <text evidence="1">The sequence shown here is derived from an EMBL/GenBank/DDBJ whole genome shotgun (WGS) entry which is preliminary data.</text>
</comment>
<dbReference type="EMBL" id="BARV01027558">
    <property type="protein sequence ID" value="GAI38670.1"/>
    <property type="molecule type" value="Genomic_DNA"/>
</dbReference>
<organism evidence="1">
    <name type="scientific">marine sediment metagenome</name>
    <dbReference type="NCBI Taxonomy" id="412755"/>
    <lineage>
        <taxon>unclassified sequences</taxon>
        <taxon>metagenomes</taxon>
        <taxon>ecological metagenomes</taxon>
    </lineage>
</organism>
<protein>
    <submittedName>
        <fullName evidence="1">Uncharacterized protein</fullName>
    </submittedName>
</protein>
<gene>
    <name evidence="1" type="ORF">S06H3_44330</name>
</gene>
<accession>X1PHZ1</accession>
<evidence type="ECO:0000313" key="1">
    <source>
        <dbReference type="EMBL" id="GAI38670.1"/>
    </source>
</evidence>
<dbReference type="AlphaFoldDB" id="X1PHZ1"/>
<name>X1PHZ1_9ZZZZ</name>
<reference evidence="1" key="1">
    <citation type="journal article" date="2014" name="Front. Microbiol.">
        <title>High frequency of phylogenetically diverse reductive dehalogenase-homologous genes in deep subseafloor sedimentary metagenomes.</title>
        <authorList>
            <person name="Kawai M."/>
            <person name="Futagami T."/>
            <person name="Toyoda A."/>
            <person name="Takaki Y."/>
            <person name="Nishi S."/>
            <person name="Hori S."/>
            <person name="Arai W."/>
            <person name="Tsubouchi T."/>
            <person name="Morono Y."/>
            <person name="Uchiyama I."/>
            <person name="Ito T."/>
            <person name="Fujiyama A."/>
            <person name="Inagaki F."/>
            <person name="Takami H."/>
        </authorList>
    </citation>
    <scope>NUCLEOTIDE SEQUENCE</scope>
    <source>
        <strain evidence="1">Expedition CK06-06</strain>
    </source>
</reference>
<sequence length="154" mass="17768">MTAKLKNYTTSVPAERSIGQVQALLIEFGAEKIMLEAKDKRVFGVTFAFMVNGKLIPFKLPTNDDQVLEYIWNDYKKGKSRYRKTKDDLRDDAYNIAWRIIKDWVHAQLSIIAIGLVRPEEVFLPYLYDGSRTLAEKFTDGDLKKLLPEFKGES</sequence>
<proteinExistence type="predicted"/>